<evidence type="ECO:0000313" key="1">
    <source>
        <dbReference type="EMBL" id="KAF2640752.1"/>
    </source>
</evidence>
<reference evidence="1" key="1">
    <citation type="journal article" date="2020" name="Stud. Mycol.">
        <title>101 Dothideomycetes genomes: a test case for predicting lifestyles and emergence of pathogens.</title>
        <authorList>
            <person name="Haridas S."/>
            <person name="Albert R."/>
            <person name="Binder M."/>
            <person name="Bloem J."/>
            <person name="Labutti K."/>
            <person name="Salamov A."/>
            <person name="Andreopoulos B."/>
            <person name="Baker S."/>
            <person name="Barry K."/>
            <person name="Bills G."/>
            <person name="Bluhm B."/>
            <person name="Cannon C."/>
            <person name="Castanera R."/>
            <person name="Culley D."/>
            <person name="Daum C."/>
            <person name="Ezra D."/>
            <person name="Gonzalez J."/>
            <person name="Henrissat B."/>
            <person name="Kuo A."/>
            <person name="Liang C."/>
            <person name="Lipzen A."/>
            <person name="Lutzoni F."/>
            <person name="Magnuson J."/>
            <person name="Mondo S."/>
            <person name="Nolan M."/>
            <person name="Ohm R."/>
            <person name="Pangilinan J."/>
            <person name="Park H.-J."/>
            <person name="Ramirez L."/>
            <person name="Alfaro M."/>
            <person name="Sun H."/>
            <person name="Tritt A."/>
            <person name="Yoshinaga Y."/>
            <person name="Zwiers L.-H."/>
            <person name="Turgeon B."/>
            <person name="Goodwin S."/>
            <person name="Spatafora J."/>
            <person name="Crous P."/>
            <person name="Grigoriev I."/>
        </authorList>
    </citation>
    <scope>NUCLEOTIDE SEQUENCE</scope>
    <source>
        <strain evidence="1">CBS 473.64</strain>
    </source>
</reference>
<sequence length="217" mass="23310">MNTYSHSHWIAVRTRSTAIPAGAARRDFHAGRSSVDVVEGVGTGYDRHHTDYADAGRSSAACLPVLRMQHCVVRHRLPAVEIPALRILLAVHIQGRHCRCHAVEAVAGTGCDLRRIDLLDADQAEWHCSVVGAGSAAGRRILPAVRNRSAGADCVVAGRTGRVWGRSSCCAGRESSRARRLRAGRTSAEQCHCTCHLARCRDCIRSHLTACCAGGAC</sequence>
<organism evidence="1 2">
    <name type="scientific">Massarina eburnea CBS 473.64</name>
    <dbReference type="NCBI Taxonomy" id="1395130"/>
    <lineage>
        <taxon>Eukaryota</taxon>
        <taxon>Fungi</taxon>
        <taxon>Dikarya</taxon>
        <taxon>Ascomycota</taxon>
        <taxon>Pezizomycotina</taxon>
        <taxon>Dothideomycetes</taxon>
        <taxon>Pleosporomycetidae</taxon>
        <taxon>Pleosporales</taxon>
        <taxon>Massarineae</taxon>
        <taxon>Massarinaceae</taxon>
        <taxon>Massarina</taxon>
    </lineage>
</organism>
<protein>
    <submittedName>
        <fullName evidence="1">Uncharacterized protein</fullName>
    </submittedName>
</protein>
<name>A0A6A6S0P5_9PLEO</name>
<gene>
    <name evidence="1" type="ORF">P280DRAFT_326449</name>
</gene>
<dbReference type="Proteomes" id="UP000799753">
    <property type="component" value="Unassembled WGS sequence"/>
</dbReference>
<dbReference type="AlphaFoldDB" id="A0A6A6S0P5"/>
<evidence type="ECO:0000313" key="2">
    <source>
        <dbReference type="Proteomes" id="UP000799753"/>
    </source>
</evidence>
<keyword evidence="2" id="KW-1185">Reference proteome</keyword>
<proteinExistence type="predicted"/>
<dbReference type="EMBL" id="MU006784">
    <property type="protein sequence ID" value="KAF2640752.1"/>
    <property type="molecule type" value="Genomic_DNA"/>
</dbReference>
<accession>A0A6A6S0P5</accession>